<feature type="compositionally biased region" description="Pro residues" evidence="1">
    <location>
        <begin position="674"/>
        <end position="696"/>
    </location>
</feature>
<feature type="compositionally biased region" description="Polar residues" evidence="1">
    <location>
        <begin position="1011"/>
        <end position="1060"/>
    </location>
</feature>
<feature type="compositionally biased region" description="Pro residues" evidence="1">
    <location>
        <begin position="566"/>
        <end position="592"/>
    </location>
</feature>
<name>A0A1L7WYJ2_9HELO</name>
<feature type="compositionally biased region" description="Low complexity" evidence="1">
    <location>
        <begin position="819"/>
        <end position="832"/>
    </location>
</feature>
<accession>A0A1L7WYJ2</accession>
<dbReference type="EMBL" id="FJOG01000010">
    <property type="protein sequence ID" value="CZR57834.1"/>
    <property type="molecule type" value="Genomic_DNA"/>
</dbReference>
<feature type="region of interest" description="Disordered" evidence="1">
    <location>
        <begin position="1011"/>
        <end position="1152"/>
    </location>
</feature>
<evidence type="ECO:0000313" key="3">
    <source>
        <dbReference type="Proteomes" id="UP000184330"/>
    </source>
</evidence>
<feature type="region of interest" description="Disordered" evidence="1">
    <location>
        <begin position="278"/>
        <end position="311"/>
    </location>
</feature>
<feature type="compositionally biased region" description="Pro residues" evidence="1">
    <location>
        <begin position="630"/>
        <end position="651"/>
    </location>
</feature>
<feature type="region of interest" description="Disordered" evidence="1">
    <location>
        <begin position="445"/>
        <end position="503"/>
    </location>
</feature>
<dbReference type="STRING" id="576137.A0A1L7WYJ2"/>
<feature type="compositionally biased region" description="Low complexity" evidence="1">
    <location>
        <begin position="465"/>
        <end position="503"/>
    </location>
</feature>
<feature type="compositionally biased region" description="Pro residues" evidence="1">
    <location>
        <begin position="601"/>
        <end position="621"/>
    </location>
</feature>
<reference evidence="2 3" key="1">
    <citation type="submission" date="2016-03" db="EMBL/GenBank/DDBJ databases">
        <authorList>
            <person name="Ploux O."/>
        </authorList>
    </citation>
    <scope>NUCLEOTIDE SEQUENCE [LARGE SCALE GENOMIC DNA]</scope>
    <source>
        <strain evidence="2 3">UAMH 11012</strain>
    </source>
</reference>
<dbReference type="Proteomes" id="UP000184330">
    <property type="component" value="Unassembled WGS sequence"/>
</dbReference>
<feature type="compositionally biased region" description="Polar residues" evidence="1">
    <location>
        <begin position="357"/>
        <end position="400"/>
    </location>
</feature>
<organism evidence="2 3">
    <name type="scientific">Phialocephala subalpina</name>
    <dbReference type="NCBI Taxonomy" id="576137"/>
    <lineage>
        <taxon>Eukaryota</taxon>
        <taxon>Fungi</taxon>
        <taxon>Dikarya</taxon>
        <taxon>Ascomycota</taxon>
        <taxon>Pezizomycotina</taxon>
        <taxon>Leotiomycetes</taxon>
        <taxon>Helotiales</taxon>
        <taxon>Mollisiaceae</taxon>
        <taxon>Phialocephala</taxon>
        <taxon>Phialocephala fortinii species complex</taxon>
    </lineage>
</organism>
<feature type="compositionally biased region" description="Polar residues" evidence="1">
    <location>
        <begin position="798"/>
        <end position="812"/>
    </location>
</feature>
<feature type="region of interest" description="Disordered" evidence="1">
    <location>
        <begin position="351"/>
        <end position="407"/>
    </location>
</feature>
<proteinExistence type="predicted"/>
<feature type="compositionally biased region" description="Low complexity" evidence="1">
    <location>
        <begin position="178"/>
        <end position="189"/>
    </location>
</feature>
<feature type="compositionally biased region" description="Polar residues" evidence="1">
    <location>
        <begin position="1130"/>
        <end position="1152"/>
    </location>
</feature>
<feature type="region of interest" description="Disordered" evidence="1">
    <location>
        <begin position="141"/>
        <end position="213"/>
    </location>
</feature>
<feature type="compositionally biased region" description="Pro residues" evidence="1">
    <location>
        <begin position="1063"/>
        <end position="1072"/>
    </location>
</feature>
<evidence type="ECO:0000256" key="1">
    <source>
        <dbReference type="SAM" id="MobiDB-lite"/>
    </source>
</evidence>
<dbReference type="OrthoDB" id="3557165at2759"/>
<dbReference type="AlphaFoldDB" id="A0A1L7WYJ2"/>
<feature type="region of interest" description="Disordered" evidence="1">
    <location>
        <begin position="539"/>
        <end position="877"/>
    </location>
</feature>
<gene>
    <name evidence="2" type="ORF">PAC_07723</name>
</gene>
<sequence length="1269" mass="137439">MSLRLSAEEEMLDVESFNGVDWLKEVEATEAPWPPDVQRRVHRYMHEKNLYEVSNPDDPAFVDLVELVKSQARVPNTRNWEQKVPDKCRGLINTSTRTWKWDGLLVTRNNLTRKTEVFQYLWDCAIQAAQVSYLAAQSIDRTFPRGEPGNTARLVDFDSMTGTGWSPEDSHSKKRSAESMQQSRSSSSAKRPRVEQPNVRNDGEGDSIDGDCDVFVVTSPERDLADENTRNMTAVSAAAPSGDRHHTDRNIPTTLWNGSQSTVMTAREALLALSPADEGKGSLREGTQLSQKEMSPDFATEPTGDLAPAGCCSIHEDYRTNATSWSPSHPNPIPAVQPAATIDCLDQAASLKPMAGPNTNQSDSSSRVYLPSGGQTTNRDVMNTSPNPVGTNGPVISSSKPYEAENNLHNSNSISRIINPSLDNAPETSQAETRYYSLTAQISGQVSQTLSPPNHQPPFADRVQSNPSSQSDDGISSPGDSDSVSENWDSPAPSENSESSNYSDRVVNAPHLAANPQNSSQNGGDSQLPFERRFSQSFNTTETTAQQPPLLRTDQDRNTQSTRLGPPGPPPLPGLPPISPQRSSAPPPPLPVSPENRWSNGPPPVPPRAPYQNLGPPPPPVSCQNVWLNGPPPPPPPRPSDPNQGPPPPPIFQNGWPNGPPSPPRRAFNQNQGPPGPPPISPQRSSAPPPPPPGWPNGPSLPFQRAFNQSQGPPEPPPISPQNQRSSAPPPPPPPISQNARPNGPPPPPPRALYQSQRPPSPFIIHQYQGPPGKPPVQCQNPPPPPAQGPSSPLAASTQYQSPYRTNASNSVAGPPPHQFQSLGQQQPSLSPWYSAQHIGQPPPAPSQNQPVGPPFSEFGSASGITFPDSTPPPAGPTSAMVWKKYNEMVFIHVPISVQTDANLINTGPRAHTTHRFPAGDVLKQTVVELFQWISGLLNTALPSQLVFKFINVQPNLERRIVLCQGDSKLFETVKTIAWELFREIASLDPAVANVAILIMPVFSAAFGSSRENMQQQPQQLHSANTASTIPSDQPSYLPLPNQSGSSIASDSARRPSTTISGGPPPFGPPPQSQSSFFGLPAPDTINSHGGPPKSASSSMPIPHKRTTPERSVPNYNNNIVEAHAPPNPNAQCQSQQPAQVPAPNSTKTDNNHSTAKVVVRIQIDGHGRLSRSYDKSTLNTRVTSARFFAWFAQETGHTCSGKLRFDFKDALPAKCSVIEAGNDDHFDLMVCDIKRKFERAKNFAPDLNEFCVVVTDPLWDSGDEDDDE</sequence>
<feature type="compositionally biased region" description="Low complexity" evidence="1">
    <location>
        <begin position="697"/>
        <end position="712"/>
    </location>
</feature>
<feature type="region of interest" description="Disordered" evidence="1">
    <location>
        <begin position="235"/>
        <end position="256"/>
    </location>
</feature>
<feature type="compositionally biased region" description="Basic and acidic residues" evidence="1">
    <location>
        <begin position="168"/>
        <end position="177"/>
    </location>
</feature>
<protein>
    <submittedName>
        <fullName evidence="2">Uncharacterized protein</fullName>
    </submittedName>
</protein>
<evidence type="ECO:0000313" key="2">
    <source>
        <dbReference type="EMBL" id="CZR57834.1"/>
    </source>
</evidence>
<keyword evidence="3" id="KW-1185">Reference proteome</keyword>